<dbReference type="SUPFAM" id="SSF52540">
    <property type="entry name" value="P-loop containing nucleoside triphosphate hydrolases"/>
    <property type="match status" value="1"/>
</dbReference>
<dbReference type="EMBL" id="NOKQ01000220">
    <property type="protein sequence ID" value="OZS77525.1"/>
    <property type="molecule type" value="Genomic_DNA"/>
</dbReference>
<organism evidence="2 3">
    <name type="scientific">Tetzosporium hominis</name>
    <dbReference type="NCBI Taxonomy" id="2020506"/>
    <lineage>
        <taxon>Bacteria</taxon>
        <taxon>Bacillati</taxon>
        <taxon>Bacillota</taxon>
        <taxon>Bacilli</taxon>
        <taxon>Bacillales</taxon>
        <taxon>Caryophanaceae</taxon>
        <taxon>Tetzosporium</taxon>
    </lineage>
</organism>
<dbReference type="Proteomes" id="UP000217065">
    <property type="component" value="Unassembled WGS sequence"/>
</dbReference>
<dbReference type="PANTHER" id="PTHR43423">
    <property type="entry name" value="ABC TRANSPORTER I FAMILY MEMBER 17"/>
    <property type="match status" value="1"/>
</dbReference>
<dbReference type="Gene3D" id="3.40.50.300">
    <property type="entry name" value="P-loop containing nucleotide triphosphate hydrolases"/>
    <property type="match status" value="1"/>
</dbReference>
<dbReference type="Pfam" id="PF00005">
    <property type="entry name" value="ABC_tran"/>
    <property type="match status" value="1"/>
</dbReference>
<dbReference type="OrthoDB" id="9804199at2"/>
<evidence type="ECO:0000313" key="2">
    <source>
        <dbReference type="EMBL" id="OZS77525.1"/>
    </source>
</evidence>
<accession>A0A264W1T9</accession>
<dbReference type="InterPro" id="IPR027417">
    <property type="entry name" value="P-loop_NTPase"/>
</dbReference>
<protein>
    <recommendedName>
        <fullName evidence="1">ABC transporter domain-containing protein</fullName>
    </recommendedName>
</protein>
<name>A0A264W1T9_9BACL</name>
<dbReference type="GO" id="GO:0005524">
    <property type="term" value="F:ATP binding"/>
    <property type="evidence" value="ECO:0007669"/>
    <property type="project" value="InterPro"/>
</dbReference>
<gene>
    <name evidence="2" type="ORF">CF394_09910</name>
</gene>
<evidence type="ECO:0000259" key="1">
    <source>
        <dbReference type="Pfam" id="PF00005"/>
    </source>
</evidence>
<keyword evidence="3" id="KW-1185">Reference proteome</keyword>
<evidence type="ECO:0000313" key="3">
    <source>
        <dbReference type="Proteomes" id="UP000217065"/>
    </source>
</evidence>
<reference evidence="2 3" key="1">
    <citation type="submission" date="2017-07" db="EMBL/GenBank/DDBJ databases">
        <title>Tetzosporium hominis gen.nov. sp.nov.</title>
        <authorList>
            <person name="Tetz G."/>
            <person name="Tetz V."/>
        </authorList>
    </citation>
    <scope>NUCLEOTIDE SEQUENCE [LARGE SCALE GENOMIC DNA]</scope>
    <source>
        <strain evidence="2 3">VT-49</strain>
    </source>
</reference>
<dbReference type="PANTHER" id="PTHR43423:SF1">
    <property type="entry name" value="ABC TRANSPORTER I FAMILY MEMBER 17"/>
    <property type="match status" value="1"/>
</dbReference>
<sequence>MQEAAISFQDVSMKRGEQQVLQRISGQIPKGKITTLVGPSGAGKSTLLKLCSFNC</sequence>
<dbReference type="InterPro" id="IPR003439">
    <property type="entry name" value="ABC_transporter-like_ATP-bd"/>
</dbReference>
<dbReference type="AlphaFoldDB" id="A0A264W1T9"/>
<proteinExistence type="predicted"/>
<dbReference type="GO" id="GO:0016887">
    <property type="term" value="F:ATP hydrolysis activity"/>
    <property type="evidence" value="ECO:0007669"/>
    <property type="project" value="InterPro"/>
</dbReference>
<feature type="domain" description="ABC transporter" evidence="1">
    <location>
        <begin position="21"/>
        <end position="51"/>
    </location>
</feature>
<comment type="caution">
    <text evidence="2">The sequence shown here is derived from an EMBL/GenBank/DDBJ whole genome shotgun (WGS) entry which is preliminary data.</text>
</comment>